<dbReference type="InterPro" id="IPR006639">
    <property type="entry name" value="Preselin/SPP"/>
</dbReference>
<dbReference type="VEuPathDB" id="TrichDB:TVAGG3_0107880"/>
<dbReference type="Pfam" id="PF01080">
    <property type="entry name" value="Presenilin"/>
    <property type="match status" value="1"/>
</dbReference>
<dbReference type="SMR" id="A2G9L8"/>
<feature type="transmembrane region" description="Helical" evidence="14">
    <location>
        <begin position="21"/>
        <end position="39"/>
    </location>
</feature>
<feature type="transmembrane region" description="Helical" evidence="14">
    <location>
        <begin position="379"/>
        <end position="400"/>
    </location>
</feature>
<dbReference type="PANTHER" id="PTHR10202:SF13">
    <property type="entry name" value="PRESENILIN HOMOLOG"/>
    <property type="match status" value="1"/>
</dbReference>
<evidence type="ECO:0000256" key="7">
    <source>
        <dbReference type="ARBA" id="ARBA00022976"/>
    </source>
</evidence>
<evidence type="ECO:0000256" key="1">
    <source>
        <dbReference type="ARBA" id="ARBA00004477"/>
    </source>
</evidence>
<dbReference type="PANTHER" id="PTHR10202">
    <property type="entry name" value="PRESENILIN"/>
    <property type="match status" value="1"/>
</dbReference>
<dbReference type="InterPro" id="IPR042524">
    <property type="entry name" value="Presenilin_C"/>
</dbReference>
<dbReference type="VEuPathDB" id="TrichDB:TVAG_428310"/>
<feature type="compositionally biased region" description="Acidic residues" evidence="13">
    <location>
        <begin position="253"/>
        <end position="265"/>
    </location>
</feature>
<keyword evidence="6" id="KW-0256">Endoplasmic reticulum</keyword>
<comment type="similarity">
    <text evidence="3">Belongs to the peptidase A22A family.</text>
</comment>
<evidence type="ECO:0000256" key="12">
    <source>
        <dbReference type="ARBA" id="ARBA00066080"/>
    </source>
</evidence>
<evidence type="ECO:0000256" key="10">
    <source>
        <dbReference type="ARBA" id="ARBA00023136"/>
    </source>
</evidence>
<feature type="transmembrane region" description="Helical" evidence="14">
    <location>
        <begin position="98"/>
        <end position="119"/>
    </location>
</feature>
<dbReference type="GO" id="GO:0042500">
    <property type="term" value="F:aspartic endopeptidase activity, intramembrane cleaving"/>
    <property type="evidence" value="ECO:0007669"/>
    <property type="project" value="InterPro"/>
</dbReference>
<comment type="subcellular location">
    <subcellularLocation>
        <location evidence="1">Endoplasmic reticulum membrane</location>
        <topology evidence="1">Multi-pass membrane protein</topology>
    </subcellularLocation>
    <subcellularLocation>
        <location evidence="2">Golgi apparatus membrane</location>
        <topology evidence="2">Multi-pass membrane protein</topology>
    </subcellularLocation>
</comment>
<name>A2G9L8_TRIV3</name>
<dbReference type="Proteomes" id="UP000001542">
    <property type="component" value="Unassembled WGS sequence"/>
</dbReference>
<keyword evidence="5" id="KW-0378">Hydrolase</keyword>
<feature type="transmembrane region" description="Helical" evidence="14">
    <location>
        <begin position="406"/>
        <end position="425"/>
    </location>
</feature>
<dbReference type="OrthoDB" id="432970at2759"/>
<dbReference type="SMART" id="SM00730">
    <property type="entry name" value="PSN"/>
    <property type="match status" value="1"/>
</dbReference>
<keyword evidence="7" id="KW-0914">Notch signaling pathway</keyword>
<evidence type="ECO:0000256" key="9">
    <source>
        <dbReference type="ARBA" id="ARBA00023034"/>
    </source>
</evidence>
<reference evidence="15" key="1">
    <citation type="submission" date="2006-10" db="EMBL/GenBank/DDBJ databases">
        <authorList>
            <person name="Amadeo P."/>
            <person name="Zhao Q."/>
            <person name="Wortman J."/>
            <person name="Fraser-Liggett C."/>
            <person name="Carlton J."/>
        </authorList>
    </citation>
    <scope>NUCLEOTIDE SEQUENCE</scope>
    <source>
        <strain evidence="15">G3</strain>
    </source>
</reference>
<keyword evidence="10 14" id="KW-0472">Membrane</keyword>
<dbReference type="GO" id="GO:0005789">
    <property type="term" value="C:endoplasmic reticulum membrane"/>
    <property type="evidence" value="ECO:0007669"/>
    <property type="project" value="UniProtKB-SubCell"/>
</dbReference>
<evidence type="ECO:0000256" key="8">
    <source>
        <dbReference type="ARBA" id="ARBA00022989"/>
    </source>
</evidence>
<dbReference type="EMBL" id="DS114722">
    <property type="protein sequence ID" value="EAX86148.1"/>
    <property type="molecule type" value="Genomic_DNA"/>
</dbReference>
<dbReference type="RefSeq" id="XP_001299078.1">
    <property type="nucleotide sequence ID" value="XM_001299077.1"/>
</dbReference>
<feature type="transmembrane region" description="Helical" evidence="14">
    <location>
        <begin position="156"/>
        <end position="176"/>
    </location>
</feature>
<evidence type="ECO:0000256" key="13">
    <source>
        <dbReference type="SAM" id="MobiDB-lite"/>
    </source>
</evidence>
<keyword evidence="9" id="KW-0333">Golgi apparatus</keyword>
<dbReference type="GO" id="GO:0007219">
    <property type="term" value="P:Notch signaling pathway"/>
    <property type="evidence" value="ECO:0007669"/>
    <property type="project" value="UniProtKB-KW"/>
</dbReference>
<dbReference type="GO" id="GO:0016485">
    <property type="term" value="P:protein processing"/>
    <property type="evidence" value="ECO:0007669"/>
    <property type="project" value="InterPro"/>
</dbReference>
<evidence type="ECO:0000256" key="14">
    <source>
        <dbReference type="SAM" id="Phobius"/>
    </source>
</evidence>
<keyword evidence="16" id="KW-1185">Reference proteome</keyword>
<dbReference type="InterPro" id="IPR001108">
    <property type="entry name" value="Peptidase_A22A"/>
</dbReference>
<comment type="function">
    <text evidence="11">Probable catalytic subunit of the gamma-secretase complex, an endoprotease complex that catalyzes the intramembrane cleavage of integral membrane proteins such as Notch receptors. Requires the other members of the gamma-secretase complex to have a protease activity.</text>
</comment>
<dbReference type="GO" id="GO:0044351">
    <property type="term" value="P:macropinocytosis"/>
    <property type="evidence" value="ECO:0007669"/>
    <property type="project" value="UniProtKB-ARBA"/>
</dbReference>
<dbReference type="KEGG" id="tva:4743793"/>
<feature type="compositionally biased region" description="Low complexity" evidence="13">
    <location>
        <begin position="266"/>
        <end position="275"/>
    </location>
</feature>
<feature type="transmembrane region" description="Helical" evidence="14">
    <location>
        <begin position="131"/>
        <end position="151"/>
    </location>
</feature>
<proteinExistence type="inferred from homology"/>
<organism evidence="15 16">
    <name type="scientific">Trichomonas vaginalis (strain ATCC PRA-98 / G3)</name>
    <dbReference type="NCBI Taxonomy" id="412133"/>
    <lineage>
        <taxon>Eukaryota</taxon>
        <taxon>Metamonada</taxon>
        <taxon>Parabasalia</taxon>
        <taxon>Trichomonadida</taxon>
        <taxon>Trichomonadidae</taxon>
        <taxon>Trichomonas</taxon>
    </lineage>
</organism>
<keyword evidence="4 14" id="KW-0812">Transmembrane</keyword>
<evidence type="ECO:0000256" key="6">
    <source>
        <dbReference type="ARBA" id="ARBA00022824"/>
    </source>
</evidence>
<evidence type="ECO:0000256" key="5">
    <source>
        <dbReference type="ARBA" id="ARBA00022801"/>
    </source>
</evidence>
<accession>A2G9L8</accession>
<dbReference type="AlphaFoldDB" id="A2G9L8"/>
<dbReference type="STRING" id="5722.A2G9L8"/>
<dbReference type="FunFam" id="1.10.472.100:FF:000003">
    <property type="entry name" value="Presenilin"/>
    <property type="match status" value="1"/>
</dbReference>
<gene>
    <name evidence="15" type="ORF">TVAG_428310</name>
</gene>
<evidence type="ECO:0000256" key="4">
    <source>
        <dbReference type="ARBA" id="ARBA00022692"/>
    </source>
</evidence>
<evidence type="ECO:0000256" key="2">
    <source>
        <dbReference type="ARBA" id="ARBA00004653"/>
    </source>
</evidence>
<dbReference type="GO" id="GO:0004175">
    <property type="term" value="F:endopeptidase activity"/>
    <property type="evidence" value="ECO:0000318"/>
    <property type="project" value="GO_Central"/>
</dbReference>
<evidence type="ECO:0000256" key="11">
    <source>
        <dbReference type="ARBA" id="ARBA00053367"/>
    </source>
</evidence>
<feature type="transmembrane region" description="Helical" evidence="14">
    <location>
        <begin position="182"/>
        <end position="203"/>
    </location>
</feature>
<dbReference type="InParanoid" id="A2G9L8"/>
<sequence length="439" mass="48640">MPIKVTKHEFLEIYSKRIYKIAVPVILTLVIDVWLTRTLEEKFDNTALSTSFASVVSQSSGGVSTAVAIYIAIGFIVAIALVTGLLLLLYWFNCVKCIYVWMVVAVSLLLSYYVYLAVGKIPSLYNIPIDYIAVVIFLLNGVVVGGMSIFWRAPPIVTQAFMIWISVMTACVFLTLPDWTVWILLVLLIIWDCCVVLCPNGLLHLLIKKSQERGDAIPALVYSSAAFFWKEADDGEEQNEEGEDHENLDNYDEEYDSASEDESTDPDSSASSDDALPINPDEFVGLSNNPEDQPPPQPKPEQQPESELAQPAGEPTKPKKKRPNQDNQHGDPENPDKRKKKSGSAKSTPTSEGVKLGLGDFIFYGILVTRAARVGWDIAILDILAVMDGLALTLICLAYFERPLPALPFSLALGIIFYLIGAYTFRGFSTNLRKLVLVF</sequence>
<evidence type="ECO:0000313" key="16">
    <source>
        <dbReference type="Proteomes" id="UP000001542"/>
    </source>
</evidence>
<keyword evidence="8 14" id="KW-1133">Transmembrane helix</keyword>
<feature type="region of interest" description="Disordered" evidence="13">
    <location>
        <begin position="253"/>
        <end position="352"/>
    </location>
</feature>
<dbReference type="eggNOG" id="KOG2736">
    <property type="taxonomic scope" value="Eukaryota"/>
</dbReference>
<feature type="transmembrane region" description="Helical" evidence="14">
    <location>
        <begin position="67"/>
        <end position="91"/>
    </location>
</feature>
<dbReference type="GO" id="GO:0000139">
    <property type="term" value="C:Golgi membrane"/>
    <property type="evidence" value="ECO:0007669"/>
    <property type="project" value="UniProtKB-SubCell"/>
</dbReference>
<evidence type="ECO:0000256" key="3">
    <source>
        <dbReference type="ARBA" id="ARBA00008604"/>
    </source>
</evidence>
<comment type="subunit">
    <text evidence="12">Homodimer. Component of the gamma-secretase complex, a complex composed of a presenilin homodimer, nicastrin, aph1 and pen2.</text>
</comment>
<dbReference type="GO" id="GO:0006509">
    <property type="term" value="P:membrane protein ectodomain proteolysis"/>
    <property type="evidence" value="ECO:0000318"/>
    <property type="project" value="GO_Central"/>
</dbReference>
<protein>
    <submittedName>
        <fullName evidence="15">Clan AD, family A22, presenilin-like aspartic peptidase</fullName>
    </submittedName>
</protein>
<feature type="compositionally biased region" description="Pro residues" evidence="13">
    <location>
        <begin position="292"/>
        <end position="301"/>
    </location>
</feature>
<dbReference type="GO" id="GO:0070765">
    <property type="term" value="C:gamma-secretase complex"/>
    <property type="evidence" value="ECO:0000318"/>
    <property type="project" value="GO_Central"/>
</dbReference>
<reference evidence="15" key="2">
    <citation type="journal article" date="2007" name="Science">
        <title>Draft genome sequence of the sexually transmitted pathogen Trichomonas vaginalis.</title>
        <authorList>
            <person name="Carlton J.M."/>
            <person name="Hirt R.P."/>
            <person name="Silva J.C."/>
            <person name="Delcher A.L."/>
            <person name="Schatz M."/>
            <person name="Zhao Q."/>
            <person name="Wortman J.R."/>
            <person name="Bidwell S.L."/>
            <person name="Alsmark U.C.M."/>
            <person name="Besteiro S."/>
            <person name="Sicheritz-Ponten T."/>
            <person name="Noel C.J."/>
            <person name="Dacks J.B."/>
            <person name="Foster P.G."/>
            <person name="Simillion C."/>
            <person name="Van de Peer Y."/>
            <person name="Miranda-Saavedra D."/>
            <person name="Barton G.J."/>
            <person name="Westrop G.D."/>
            <person name="Mueller S."/>
            <person name="Dessi D."/>
            <person name="Fiori P.L."/>
            <person name="Ren Q."/>
            <person name="Paulsen I."/>
            <person name="Zhang H."/>
            <person name="Bastida-Corcuera F.D."/>
            <person name="Simoes-Barbosa A."/>
            <person name="Brown M.T."/>
            <person name="Hayes R.D."/>
            <person name="Mukherjee M."/>
            <person name="Okumura C.Y."/>
            <person name="Schneider R."/>
            <person name="Smith A.J."/>
            <person name="Vanacova S."/>
            <person name="Villalvazo M."/>
            <person name="Haas B.J."/>
            <person name="Pertea M."/>
            <person name="Feldblyum T.V."/>
            <person name="Utterback T.R."/>
            <person name="Shu C.L."/>
            <person name="Osoegawa K."/>
            <person name="de Jong P.J."/>
            <person name="Hrdy I."/>
            <person name="Horvathova L."/>
            <person name="Zubacova Z."/>
            <person name="Dolezal P."/>
            <person name="Malik S.B."/>
            <person name="Logsdon J.M. Jr."/>
            <person name="Henze K."/>
            <person name="Gupta A."/>
            <person name="Wang C.C."/>
            <person name="Dunne R.L."/>
            <person name="Upcroft J.A."/>
            <person name="Upcroft P."/>
            <person name="White O."/>
            <person name="Salzberg S.L."/>
            <person name="Tang P."/>
            <person name="Chiu C.-H."/>
            <person name="Lee Y.-S."/>
            <person name="Embley T.M."/>
            <person name="Coombs G.H."/>
            <person name="Mottram J.C."/>
            <person name="Tachezy J."/>
            <person name="Fraser-Liggett C.M."/>
            <person name="Johnson P.J."/>
        </authorList>
    </citation>
    <scope>NUCLEOTIDE SEQUENCE [LARGE SCALE GENOMIC DNA]</scope>
    <source>
        <strain evidence="15">G3</strain>
    </source>
</reference>
<dbReference type="OMA" id="MYYQDID"/>
<dbReference type="Gene3D" id="1.10.472.100">
    <property type="entry name" value="Presenilin"/>
    <property type="match status" value="1"/>
</dbReference>
<evidence type="ECO:0000313" key="15">
    <source>
        <dbReference type="EMBL" id="EAX86148.1"/>
    </source>
</evidence>